<sequence length="142" mass="17107">MKSVSKHHRFLPPYVGRYSIRSAFRLTNRWNKWNFVFRRVLDYMETEQSLTRHSPSTIQCTSNRKAASFLKCLFMWARTYRRPYHDCVDCLCYQTCPVRHKCFPGFRIGHVHDRNRIESRTCHYRSRCPGYSILEKMMIASS</sequence>
<name>A0AAD2HA62_9AGAR</name>
<reference evidence="1" key="1">
    <citation type="submission" date="2023-11" db="EMBL/GenBank/DDBJ databases">
        <authorList>
            <person name="De Vega J J."/>
            <person name="De Vega J J."/>
        </authorList>
    </citation>
    <scope>NUCLEOTIDE SEQUENCE</scope>
</reference>
<accession>A0AAD2HA62</accession>
<dbReference type="Proteomes" id="UP001295794">
    <property type="component" value="Unassembled WGS sequence"/>
</dbReference>
<dbReference type="AlphaFoldDB" id="A0AAD2HA62"/>
<evidence type="ECO:0000313" key="2">
    <source>
        <dbReference type="Proteomes" id="UP001295794"/>
    </source>
</evidence>
<proteinExistence type="predicted"/>
<evidence type="ECO:0000313" key="1">
    <source>
        <dbReference type="EMBL" id="CAK5271837.1"/>
    </source>
</evidence>
<organism evidence="1 2">
    <name type="scientific">Mycena citricolor</name>
    <dbReference type="NCBI Taxonomy" id="2018698"/>
    <lineage>
        <taxon>Eukaryota</taxon>
        <taxon>Fungi</taxon>
        <taxon>Dikarya</taxon>
        <taxon>Basidiomycota</taxon>
        <taxon>Agaricomycotina</taxon>
        <taxon>Agaricomycetes</taxon>
        <taxon>Agaricomycetidae</taxon>
        <taxon>Agaricales</taxon>
        <taxon>Marasmiineae</taxon>
        <taxon>Mycenaceae</taxon>
        <taxon>Mycena</taxon>
    </lineage>
</organism>
<feature type="non-terminal residue" evidence="1">
    <location>
        <position position="1"/>
    </location>
</feature>
<dbReference type="EMBL" id="CAVNYO010000177">
    <property type="protein sequence ID" value="CAK5271837.1"/>
    <property type="molecule type" value="Genomic_DNA"/>
</dbReference>
<keyword evidence="2" id="KW-1185">Reference proteome</keyword>
<protein>
    <submittedName>
        <fullName evidence="1">Uncharacterized protein</fullName>
    </submittedName>
</protein>
<gene>
    <name evidence="1" type="ORF">MYCIT1_LOCUS17185</name>
</gene>
<comment type="caution">
    <text evidence="1">The sequence shown here is derived from an EMBL/GenBank/DDBJ whole genome shotgun (WGS) entry which is preliminary data.</text>
</comment>